<dbReference type="EMBL" id="JACARV010000080">
    <property type="protein sequence ID" value="NWC83151.1"/>
    <property type="molecule type" value="Genomic_DNA"/>
</dbReference>
<comment type="caution">
    <text evidence="1">The sequence shown here is derived from an EMBL/GenBank/DDBJ whole genome shotgun (WGS) entry which is preliminary data.</text>
</comment>
<organism evidence="1 2">
    <name type="scientific">Pseudomonas putida</name>
    <name type="common">Arthrobacter siderocapsulatus</name>
    <dbReference type="NCBI Taxonomy" id="303"/>
    <lineage>
        <taxon>Bacteria</taxon>
        <taxon>Pseudomonadati</taxon>
        <taxon>Pseudomonadota</taxon>
        <taxon>Gammaproteobacteria</taxon>
        <taxon>Pseudomonadales</taxon>
        <taxon>Pseudomonadaceae</taxon>
        <taxon>Pseudomonas</taxon>
    </lineage>
</organism>
<protein>
    <submittedName>
        <fullName evidence="1">Uncharacterized protein</fullName>
    </submittedName>
</protein>
<reference evidence="1 2" key="1">
    <citation type="submission" date="2020-04" db="EMBL/GenBank/DDBJ databases">
        <title>Molecular characterization of pseudomonads from Agaricus bisporus reveal novel blotch 2 pathogens in Western Europe.</title>
        <authorList>
            <person name="Taparia T."/>
            <person name="Krijger M."/>
            <person name="Haynes E."/>
            <person name="Elpinstone J.G."/>
            <person name="Noble R."/>
            <person name="Van Der Wolf J."/>
        </authorList>
    </citation>
    <scope>NUCLEOTIDE SEQUENCE [LARGE SCALE GENOMIC DNA]</scope>
    <source>
        <strain evidence="1 2">P7765</strain>
    </source>
</reference>
<proteinExistence type="predicted"/>
<dbReference type="Proteomes" id="UP000542695">
    <property type="component" value="Unassembled WGS sequence"/>
</dbReference>
<dbReference type="AlphaFoldDB" id="A0A7Y8D499"/>
<dbReference type="RefSeq" id="WP_177011047.1">
    <property type="nucleotide sequence ID" value="NZ_JACARV010000080.1"/>
</dbReference>
<sequence>MRFHFATPRSISALKAAASKLRKGSPELTQTAALNRAAENYGFANYQHAQRILPDVLPALTLRCRWHDETGSGTEVLKYPMCWTAEQVVAKHLKGARIAAFEAFDGGLFHSISASSRYMARYWLVQALRELMVMEATALRPDLVKNRLPKVRQEFSGIRYYEGVQPPGADHLSAWYDPLTNATLLMDEPYLEKGEAHNRVADRMAWCERFNFVERASSWGGTHLPPRTRLFLFAKPDSGIDLAAIETTLNTLPDDFGSADGDWQGYSENVRPGGSEHARQAVRQLIDIGYLDEQSEVTQDGHLRVVRLQP</sequence>
<gene>
    <name evidence="1" type="ORF">HX798_23090</name>
</gene>
<name>A0A7Y8D499_PSEPU</name>
<evidence type="ECO:0000313" key="2">
    <source>
        <dbReference type="Proteomes" id="UP000542695"/>
    </source>
</evidence>
<accession>A0A7Y8D499</accession>
<evidence type="ECO:0000313" key="1">
    <source>
        <dbReference type="EMBL" id="NWC83151.1"/>
    </source>
</evidence>